<name>A0A699GTM6_TANCI</name>
<reference evidence="3" key="1">
    <citation type="journal article" date="2019" name="Sci. Rep.">
        <title>Draft genome of Tanacetum cinerariifolium, the natural source of mosquito coil.</title>
        <authorList>
            <person name="Yamashiro T."/>
            <person name="Shiraishi A."/>
            <person name="Satake H."/>
            <person name="Nakayama K."/>
        </authorList>
    </citation>
    <scope>NUCLEOTIDE SEQUENCE</scope>
</reference>
<gene>
    <name evidence="3" type="ORF">Tci_200169</name>
</gene>
<organism evidence="3">
    <name type="scientific">Tanacetum cinerariifolium</name>
    <name type="common">Dalmatian daisy</name>
    <name type="synonym">Chrysanthemum cinerariifolium</name>
    <dbReference type="NCBI Taxonomy" id="118510"/>
    <lineage>
        <taxon>Eukaryota</taxon>
        <taxon>Viridiplantae</taxon>
        <taxon>Streptophyta</taxon>
        <taxon>Embryophyta</taxon>
        <taxon>Tracheophyta</taxon>
        <taxon>Spermatophyta</taxon>
        <taxon>Magnoliopsida</taxon>
        <taxon>eudicotyledons</taxon>
        <taxon>Gunneridae</taxon>
        <taxon>Pentapetalae</taxon>
        <taxon>asterids</taxon>
        <taxon>campanulids</taxon>
        <taxon>Asterales</taxon>
        <taxon>Asteraceae</taxon>
        <taxon>Asteroideae</taxon>
        <taxon>Anthemideae</taxon>
        <taxon>Anthemidinae</taxon>
        <taxon>Tanacetum</taxon>
    </lineage>
</organism>
<dbReference type="AlphaFoldDB" id="A0A699GTM6"/>
<dbReference type="EMBL" id="BKCJ010052051">
    <property type="protein sequence ID" value="GEW28193.1"/>
    <property type="molecule type" value="Genomic_DNA"/>
</dbReference>
<feature type="compositionally biased region" description="Basic and acidic residues" evidence="1">
    <location>
        <begin position="36"/>
        <end position="53"/>
    </location>
</feature>
<evidence type="ECO:0000259" key="2">
    <source>
        <dbReference type="Pfam" id="PF07727"/>
    </source>
</evidence>
<dbReference type="Pfam" id="PF07727">
    <property type="entry name" value="RVT_2"/>
    <property type="match status" value="1"/>
</dbReference>
<dbReference type="InterPro" id="IPR013103">
    <property type="entry name" value="RVT_2"/>
</dbReference>
<feature type="region of interest" description="Disordered" evidence="1">
    <location>
        <begin position="36"/>
        <end position="85"/>
    </location>
</feature>
<dbReference type="PANTHER" id="PTHR11439:SF496">
    <property type="entry name" value="RNA-DIRECTED DNA POLYMERASE"/>
    <property type="match status" value="1"/>
</dbReference>
<comment type="caution">
    <text evidence="3">The sequence shown here is derived from an EMBL/GenBank/DDBJ whole genome shotgun (WGS) entry which is preliminary data.</text>
</comment>
<dbReference type="PANTHER" id="PTHR11439">
    <property type="entry name" value="GAG-POL-RELATED RETROTRANSPOSON"/>
    <property type="match status" value="1"/>
</dbReference>
<evidence type="ECO:0000313" key="3">
    <source>
        <dbReference type="EMBL" id="GEW28193.1"/>
    </source>
</evidence>
<dbReference type="CDD" id="cd09272">
    <property type="entry name" value="RNase_HI_RT_Ty1"/>
    <property type="match status" value="1"/>
</dbReference>
<sequence length="574" mass="65378">MGKIVTELHAMLKVHEQTLPPKEVTPTIHAIRARRIQENQKKKSHKAAKENQGKGKAKMGYTPVSAPTFAPKPKNPPTPKKDNPAKDAICHQCGEVACGDIKILSAEEAWETIKDCVQCDKQWKNPTSTILDQTIANLKTQLVENEVVRVKIPKYMAWLDDELIGDLNTIEDKVDNPSPQRIPMEVEPLDHTKLEDLGLNTCNHDIPLSFKEIPSVDEPEPQPLPNLSPLDVNLGDKRGTDPPINPYSPSSFRMKMQSMKYNEVWELVDLPPNGKTVGHKWLFKKKIDMDGATFSPVADIKAIRILIAIDAFYDYEIWQMDVKTDFLNAFYDYEETFSPVADIRAIIPIHGPTRRILYGKFQTWNDPNARKLKFSKSQGASTPAKKQCMQNISYASAVGSIMYAVRYTRPDVVFAQNITCRFQQNPSEVHWTAVKNILKYLRNTKDVFLVYGDDTKRELRVSCYTDAGYLTDDDDIKSQTGYAVWNRKFVFRLGVVPTIEEPINMYCDNTRAIAIAKDHGVTKGARHFRVKVYYLRETIEMGDVRIEKVDTDDYLADPFTKALAFPKHSELKRK</sequence>
<proteinExistence type="predicted"/>
<feature type="domain" description="Reverse transcriptase Ty1/copia-type" evidence="2">
    <location>
        <begin position="262"/>
        <end position="334"/>
    </location>
</feature>
<evidence type="ECO:0000256" key="1">
    <source>
        <dbReference type="SAM" id="MobiDB-lite"/>
    </source>
</evidence>
<protein>
    <recommendedName>
        <fullName evidence="2">Reverse transcriptase Ty1/copia-type domain-containing protein</fullName>
    </recommendedName>
</protein>
<accession>A0A699GTM6</accession>